<evidence type="ECO:0000259" key="4">
    <source>
        <dbReference type="Pfam" id="PF05368"/>
    </source>
</evidence>
<dbReference type="GO" id="GO:0016491">
    <property type="term" value="F:oxidoreductase activity"/>
    <property type="evidence" value="ECO:0007669"/>
    <property type="project" value="UniProtKB-KW"/>
</dbReference>
<dbReference type="EMBL" id="ML976985">
    <property type="protein sequence ID" value="KAF1959115.1"/>
    <property type="molecule type" value="Genomic_DNA"/>
</dbReference>
<evidence type="ECO:0000256" key="3">
    <source>
        <dbReference type="ARBA" id="ARBA00023002"/>
    </source>
</evidence>
<evidence type="ECO:0000256" key="2">
    <source>
        <dbReference type="ARBA" id="ARBA00022857"/>
    </source>
</evidence>
<dbReference type="GO" id="GO:0005634">
    <property type="term" value="C:nucleus"/>
    <property type="evidence" value="ECO:0007669"/>
    <property type="project" value="TreeGrafter"/>
</dbReference>
<reference evidence="5" key="1">
    <citation type="journal article" date="2020" name="Stud. Mycol.">
        <title>101 Dothideomycetes genomes: a test case for predicting lifestyles and emergence of pathogens.</title>
        <authorList>
            <person name="Haridas S."/>
            <person name="Albert R."/>
            <person name="Binder M."/>
            <person name="Bloem J."/>
            <person name="Labutti K."/>
            <person name="Salamov A."/>
            <person name="Andreopoulos B."/>
            <person name="Baker S."/>
            <person name="Barry K."/>
            <person name="Bills G."/>
            <person name="Bluhm B."/>
            <person name="Cannon C."/>
            <person name="Castanera R."/>
            <person name="Culley D."/>
            <person name="Daum C."/>
            <person name="Ezra D."/>
            <person name="Gonzalez J."/>
            <person name="Henrissat B."/>
            <person name="Kuo A."/>
            <person name="Liang C."/>
            <person name="Lipzen A."/>
            <person name="Lutzoni F."/>
            <person name="Magnuson J."/>
            <person name="Mondo S."/>
            <person name="Nolan M."/>
            <person name="Ohm R."/>
            <person name="Pangilinan J."/>
            <person name="Park H.-J."/>
            <person name="Ramirez L."/>
            <person name="Alfaro M."/>
            <person name="Sun H."/>
            <person name="Tritt A."/>
            <person name="Yoshinaga Y."/>
            <person name="Zwiers L.-H."/>
            <person name="Turgeon B."/>
            <person name="Goodwin S."/>
            <person name="Spatafora J."/>
            <person name="Crous P."/>
            <person name="Grigoriev I."/>
        </authorList>
    </citation>
    <scope>NUCLEOTIDE SEQUENCE</scope>
    <source>
        <strain evidence="5">CBS 675.92</strain>
    </source>
</reference>
<dbReference type="AlphaFoldDB" id="A0A6A5U2N2"/>
<dbReference type="Proteomes" id="UP000800035">
    <property type="component" value="Unassembled WGS sequence"/>
</dbReference>
<dbReference type="PANTHER" id="PTHR42748">
    <property type="entry name" value="NITROGEN METABOLITE REPRESSION PROTEIN NMRA FAMILY MEMBER"/>
    <property type="match status" value="1"/>
</dbReference>
<protein>
    <submittedName>
        <fullName evidence="5">NAD(P)-binding protein</fullName>
    </submittedName>
</protein>
<dbReference type="SUPFAM" id="SSF51735">
    <property type="entry name" value="NAD(P)-binding Rossmann-fold domains"/>
    <property type="match status" value="1"/>
</dbReference>
<organism evidence="5 6">
    <name type="scientific">Byssothecium circinans</name>
    <dbReference type="NCBI Taxonomy" id="147558"/>
    <lineage>
        <taxon>Eukaryota</taxon>
        <taxon>Fungi</taxon>
        <taxon>Dikarya</taxon>
        <taxon>Ascomycota</taxon>
        <taxon>Pezizomycotina</taxon>
        <taxon>Dothideomycetes</taxon>
        <taxon>Pleosporomycetidae</taxon>
        <taxon>Pleosporales</taxon>
        <taxon>Massarineae</taxon>
        <taxon>Massarinaceae</taxon>
        <taxon>Byssothecium</taxon>
    </lineage>
</organism>
<gene>
    <name evidence="5" type="ORF">CC80DRAFT_591196</name>
</gene>
<comment type="similarity">
    <text evidence="1">Belongs to the NmrA-type oxidoreductase family.</text>
</comment>
<dbReference type="CDD" id="cd05251">
    <property type="entry name" value="NmrA_like_SDR_a"/>
    <property type="match status" value="1"/>
</dbReference>
<dbReference type="InterPro" id="IPR036291">
    <property type="entry name" value="NAD(P)-bd_dom_sf"/>
</dbReference>
<proteinExistence type="inferred from homology"/>
<dbReference type="Gene3D" id="3.90.25.10">
    <property type="entry name" value="UDP-galactose 4-epimerase, domain 1"/>
    <property type="match status" value="1"/>
</dbReference>
<evidence type="ECO:0000313" key="5">
    <source>
        <dbReference type="EMBL" id="KAF1959115.1"/>
    </source>
</evidence>
<feature type="domain" description="NmrA-like" evidence="4">
    <location>
        <begin position="3"/>
        <end position="305"/>
    </location>
</feature>
<dbReference type="PANTHER" id="PTHR42748:SF30">
    <property type="entry name" value="NMRA-LIKE DOMAIN-CONTAINING PROTEIN"/>
    <property type="match status" value="1"/>
</dbReference>
<dbReference type="Pfam" id="PF05368">
    <property type="entry name" value="NmrA"/>
    <property type="match status" value="1"/>
</dbReference>
<keyword evidence="2" id="KW-0521">NADP</keyword>
<keyword evidence="6" id="KW-1185">Reference proteome</keyword>
<dbReference type="Gene3D" id="3.40.50.720">
    <property type="entry name" value="NAD(P)-binding Rossmann-like Domain"/>
    <property type="match status" value="1"/>
</dbReference>
<dbReference type="InterPro" id="IPR008030">
    <property type="entry name" value="NmrA-like"/>
</dbReference>
<accession>A0A6A5U2N2</accession>
<evidence type="ECO:0000313" key="6">
    <source>
        <dbReference type="Proteomes" id="UP000800035"/>
    </source>
</evidence>
<dbReference type="InterPro" id="IPR051164">
    <property type="entry name" value="NmrA-like_oxidored"/>
</dbReference>
<sequence>MSTKLITVFGATGLQGSSVLRSLQANTKKAFSLRGITRNPSSESAQKLSTSGIEVVKADGWDKASLLAAFKGSWGVFVNTNTDDPVFENPEETRTEVDLGKIIVDAAAGAGVEVFVYSGFNSAKTITKGKVSNIAFDDKSAIWEYAKGTGAFTSVVAVGPGWYFETFLDPQIAPIVGGFPHVPSDDGSLVLRLPKWGGKEDVPFISIADDYGDIVHGVFLDPQKWNRKLVQGVSDVRDFGSVVKAFESMTGKKSRYEELSQVSDLESYGVRTIEETVKPMFALCQVSGGRYFGDVTEADTAEELKREGAEAGGKTGYETNLMNFEGWFKREFST</sequence>
<name>A0A6A5U2N2_9PLEO</name>
<keyword evidence="3" id="KW-0560">Oxidoreductase</keyword>
<evidence type="ECO:0000256" key="1">
    <source>
        <dbReference type="ARBA" id="ARBA00006328"/>
    </source>
</evidence>
<dbReference type="OrthoDB" id="3358371at2759"/>